<organism evidence="1 2">
    <name type="scientific">Ensete ventricosum</name>
    <name type="common">Abyssinian banana</name>
    <name type="synonym">Musa ensete</name>
    <dbReference type="NCBI Taxonomy" id="4639"/>
    <lineage>
        <taxon>Eukaryota</taxon>
        <taxon>Viridiplantae</taxon>
        <taxon>Streptophyta</taxon>
        <taxon>Embryophyta</taxon>
        <taxon>Tracheophyta</taxon>
        <taxon>Spermatophyta</taxon>
        <taxon>Magnoliopsida</taxon>
        <taxon>Liliopsida</taxon>
        <taxon>Zingiberales</taxon>
        <taxon>Musaceae</taxon>
        <taxon>Ensete</taxon>
    </lineage>
</organism>
<accession>A0A426ZHK6</accession>
<proteinExistence type="predicted"/>
<dbReference type="AlphaFoldDB" id="A0A426ZHK6"/>
<feature type="non-terminal residue" evidence="1">
    <location>
        <position position="1"/>
    </location>
</feature>
<sequence>KSLVRLHDINQALARSARRPGSGERLGDALLKRVARSSFEALGPRLASPERLGKRLFKSLLKGKRGTAISHRRKRILQKTTMTTAREDRPIAYTKWRPYLIDQRVVMRGKYPRLKCS</sequence>
<dbReference type="Proteomes" id="UP000287651">
    <property type="component" value="Unassembled WGS sequence"/>
</dbReference>
<dbReference type="EMBL" id="AMZH03006588">
    <property type="protein sequence ID" value="RRT63455.1"/>
    <property type="molecule type" value="Genomic_DNA"/>
</dbReference>
<protein>
    <submittedName>
        <fullName evidence="1">Uncharacterized protein</fullName>
    </submittedName>
</protein>
<reference evidence="1 2" key="1">
    <citation type="journal article" date="2014" name="Agronomy (Basel)">
        <title>A Draft Genome Sequence for Ensete ventricosum, the Drought-Tolerant Tree Against Hunger.</title>
        <authorList>
            <person name="Harrison J."/>
            <person name="Moore K.A."/>
            <person name="Paszkiewicz K."/>
            <person name="Jones T."/>
            <person name="Grant M."/>
            <person name="Ambacheew D."/>
            <person name="Muzemil S."/>
            <person name="Studholme D.J."/>
        </authorList>
    </citation>
    <scope>NUCLEOTIDE SEQUENCE [LARGE SCALE GENOMIC DNA]</scope>
</reference>
<gene>
    <name evidence="1" type="ORF">B296_00041921</name>
</gene>
<evidence type="ECO:0000313" key="1">
    <source>
        <dbReference type="EMBL" id="RRT63455.1"/>
    </source>
</evidence>
<name>A0A426ZHK6_ENSVE</name>
<evidence type="ECO:0000313" key="2">
    <source>
        <dbReference type="Proteomes" id="UP000287651"/>
    </source>
</evidence>
<comment type="caution">
    <text evidence="1">The sequence shown here is derived from an EMBL/GenBank/DDBJ whole genome shotgun (WGS) entry which is preliminary data.</text>
</comment>